<sequence>MDGSVKQMEGLQRSRYETMAEAAQLQDQDNGVRPRTGGEDTSADFLAGFVLGLLGVKEPWGVNNEKLSPLPFPACFLTSFGNSVGSNLRLEYFFPEDECKATTVLIIASTDISKKIVFNCGQETSFYIGTNEESALGQLPKMTPLMMSLAF</sequence>
<dbReference type="AlphaFoldDB" id="A0A212CKB3"/>
<name>A0A212CKB3_CEREH</name>
<gene>
    <name evidence="1" type="ORF">Celaphus_00012416</name>
</gene>
<dbReference type="Proteomes" id="UP000242450">
    <property type="component" value="Chromosome 18"/>
</dbReference>
<proteinExistence type="predicted"/>
<keyword evidence="2" id="KW-1185">Reference proteome</keyword>
<evidence type="ECO:0000313" key="1">
    <source>
        <dbReference type="EMBL" id="OWK06459.1"/>
    </source>
</evidence>
<organism evidence="1 2">
    <name type="scientific">Cervus elaphus hippelaphus</name>
    <name type="common">European red deer</name>
    <dbReference type="NCBI Taxonomy" id="46360"/>
    <lineage>
        <taxon>Eukaryota</taxon>
        <taxon>Metazoa</taxon>
        <taxon>Chordata</taxon>
        <taxon>Craniata</taxon>
        <taxon>Vertebrata</taxon>
        <taxon>Euteleostomi</taxon>
        <taxon>Mammalia</taxon>
        <taxon>Eutheria</taxon>
        <taxon>Laurasiatheria</taxon>
        <taxon>Artiodactyla</taxon>
        <taxon>Ruminantia</taxon>
        <taxon>Pecora</taxon>
        <taxon>Cervidae</taxon>
        <taxon>Cervinae</taxon>
        <taxon>Cervus</taxon>
    </lineage>
</organism>
<accession>A0A212CKB3</accession>
<evidence type="ECO:0000313" key="2">
    <source>
        <dbReference type="Proteomes" id="UP000242450"/>
    </source>
</evidence>
<protein>
    <submittedName>
        <fullName evidence="1">Uncharacterized protein</fullName>
    </submittedName>
</protein>
<dbReference type="EMBL" id="MKHE01000018">
    <property type="protein sequence ID" value="OWK06459.1"/>
    <property type="molecule type" value="Genomic_DNA"/>
</dbReference>
<comment type="caution">
    <text evidence="1">The sequence shown here is derived from an EMBL/GenBank/DDBJ whole genome shotgun (WGS) entry which is preliminary data.</text>
</comment>
<reference evidence="1 2" key="1">
    <citation type="journal article" date="2018" name="Mol. Genet. Genomics">
        <title>The red deer Cervus elaphus genome CerEla1.0: sequencing, annotating, genes, and chromosomes.</title>
        <authorList>
            <person name="Bana N.A."/>
            <person name="Nyiri A."/>
            <person name="Nagy J."/>
            <person name="Frank K."/>
            <person name="Nagy T."/>
            <person name="Steger V."/>
            <person name="Schiller M."/>
            <person name="Lakatos P."/>
            <person name="Sugar L."/>
            <person name="Horn P."/>
            <person name="Barta E."/>
            <person name="Orosz L."/>
        </authorList>
    </citation>
    <scope>NUCLEOTIDE SEQUENCE [LARGE SCALE GENOMIC DNA]</scope>
    <source>
        <strain evidence="1">Hungarian</strain>
    </source>
</reference>